<dbReference type="CDD" id="cd01852">
    <property type="entry name" value="AIG1"/>
    <property type="match status" value="1"/>
</dbReference>
<organism evidence="5 6">
    <name type="scientific">Astyanax mexicanus</name>
    <name type="common">Blind cave fish</name>
    <name type="synonym">Astyanax fasciatus mexicanus</name>
    <dbReference type="NCBI Taxonomy" id="7994"/>
    <lineage>
        <taxon>Eukaryota</taxon>
        <taxon>Metazoa</taxon>
        <taxon>Chordata</taxon>
        <taxon>Craniata</taxon>
        <taxon>Vertebrata</taxon>
        <taxon>Euteleostomi</taxon>
        <taxon>Actinopterygii</taxon>
        <taxon>Neopterygii</taxon>
        <taxon>Teleostei</taxon>
        <taxon>Ostariophysi</taxon>
        <taxon>Characiformes</taxon>
        <taxon>Characoidei</taxon>
        <taxon>Acestrorhamphidae</taxon>
        <taxon>Acestrorhamphinae</taxon>
        <taxon>Astyanax</taxon>
    </lineage>
</organism>
<evidence type="ECO:0000256" key="3">
    <source>
        <dbReference type="ARBA" id="ARBA00023134"/>
    </source>
</evidence>
<dbReference type="GeneTree" id="ENSGT01120000271858"/>
<proteinExistence type="inferred from homology"/>
<keyword evidence="6" id="KW-1185">Reference proteome</keyword>
<name>A0A3B1IGG0_ASTMX</name>
<protein>
    <recommendedName>
        <fullName evidence="4">AIG1-type G domain-containing protein</fullName>
    </recommendedName>
</protein>
<dbReference type="FunFam" id="3.40.50.300:FF:000366">
    <property type="entry name" value="GTPase, IMAP family member 2"/>
    <property type="match status" value="1"/>
</dbReference>
<dbReference type="PROSITE" id="PS51720">
    <property type="entry name" value="G_AIG1"/>
    <property type="match status" value="1"/>
</dbReference>
<dbReference type="PANTHER" id="PTHR10903">
    <property type="entry name" value="GTPASE, IMAP FAMILY MEMBER-RELATED"/>
    <property type="match status" value="1"/>
</dbReference>
<dbReference type="Gene3D" id="3.40.50.300">
    <property type="entry name" value="P-loop containing nucleotide triphosphate hydrolases"/>
    <property type="match status" value="1"/>
</dbReference>
<reference evidence="6" key="1">
    <citation type="submission" date="2013-03" db="EMBL/GenBank/DDBJ databases">
        <authorList>
            <person name="Jeffery W."/>
            <person name="Warren W."/>
            <person name="Wilson R.K."/>
        </authorList>
    </citation>
    <scope>NUCLEOTIDE SEQUENCE</scope>
    <source>
        <strain evidence="6">female</strain>
    </source>
</reference>
<dbReference type="InterPro" id="IPR027417">
    <property type="entry name" value="P-loop_NTPase"/>
</dbReference>
<sequence>LATHPDGLEMEELRISLRIVMVGKTGVGKSATGNTILGKDAFKKAASSRSVTKVCLKASNVVDGKNVEVVDTPGWCDTQLSEAEIVQEVVQGIDMSSPGPHVFLLVLQIGRFTKEEKTTVRKIQEVFGEGASKYMMVLFTRGDDLEGQPMSDYLTNSDTDLKNIVFNSCEGRYHVFNNREKNHRQVAELLRKIQDMVRQNGGGCYTNVTYQLLENYKKKEAETQKKIQALEKDVFFHFNFVCGSKSRPPLVNKFDFH</sequence>
<feature type="domain" description="AIG1-type G" evidence="4">
    <location>
        <begin position="14"/>
        <end position="214"/>
    </location>
</feature>
<reference evidence="6" key="2">
    <citation type="journal article" date="2014" name="Nat. Commun.">
        <title>The cavefish genome reveals candidate genes for eye loss.</title>
        <authorList>
            <person name="McGaugh S.E."/>
            <person name="Gross J.B."/>
            <person name="Aken B."/>
            <person name="Blin M."/>
            <person name="Borowsky R."/>
            <person name="Chalopin D."/>
            <person name="Hinaux H."/>
            <person name="Jeffery W.R."/>
            <person name="Keene A."/>
            <person name="Ma L."/>
            <person name="Minx P."/>
            <person name="Murphy D."/>
            <person name="O'Quin K.E."/>
            <person name="Retaux S."/>
            <person name="Rohner N."/>
            <person name="Searle S.M."/>
            <person name="Stahl B.A."/>
            <person name="Tabin C."/>
            <person name="Volff J.N."/>
            <person name="Yoshizawa M."/>
            <person name="Warren W.C."/>
        </authorList>
    </citation>
    <scope>NUCLEOTIDE SEQUENCE [LARGE SCALE GENOMIC DNA]</scope>
    <source>
        <strain evidence="6">female</strain>
    </source>
</reference>
<evidence type="ECO:0000313" key="6">
    <source>
        <dbReference type="Proteomes" id="UP000018467"/>
    </source>
</evidence>
<reference evidence="5" key="3">
    <citation type="submission" date="2025-08" db="UniProtKB">
        <authorList>
            <consortium name="Ensembl"/>
        </authorList>
    </citation>
    <scope>IDENTIFICATION</scope>
</reference>
<dbReference type="AlphaFoldDB" id="A0A3B1IGG0"/>
<keyword evidence="3" id="KW-0342">GTP-binding</keyword>
<dbReference type="Proteomes" id="UP000018467">
    <property type="component" value="Unassembled WGS sequence"/>
</dbReference>
<accession>A0A3B1IGG0</accession>
<comment type="similarity">
    <text evidence="1">Belongs to the TRAFAC class TrmE-Era-EngA-EngB-Septin-like GTPase superfamily. AIG1/Toc34/Toc159-like paraseptin GTPase family. IAN subfamily.</text>
</comment>
<evidence type="ECO:0000313" key="5">
    <source>
        <dbReference type="Ensembl" id="ENSAMXP00000028771.1"/>
    </source>
</evidence>
<dbReference type="PANTHER" id="PTHR10903:SF186">
    <property type="entry name" value="GTPASE IMAP FAMILY MEMBER 4-LIKE-RELATED"/>
    <property type="match status" value="1"/>
</dbReference>
<dbReference type="InterPro" id="IPR006703">
    <property type="entry name" value="G_AIG1"/>
</dbReference>
<dbReference type="InterPro" id="IPR045058">
    <property type="entry name" value="GIMA/IAN/Toc"/>
</dbReference>
<evidence type="ECO:0000256" key="2">
    <source>
        <dbReference type="ARBA" id="ARBA00022741"/>
    </source>
</evidence>
<evidence type="ECO:0000256" key="1">
    <source>
        <dbReference type="ARBA" id="ARBA00008535"/>
    </source>
</evidence>
<dbReference type="Bgee" id="ENSAMXG00000032368">
    <property type="expression patterns" value="Expressed in pharyngeal gill and 1 other cell type or tissue"/>
</dbReference>
<evidence type="ECO:0000259" key="4">
    <source>
        <dbReference type="PROSITE" id="PS51720"/>
    </source>
</evidence>
<dbReference type="Ensembl" id="ENSAMXT00000039350.1">
    <property type="protein sequence ID" value="ENSAMXP00000028771.1"/>
    <property type="gene ID" value="ENSAMXG00000032368.1"/>
</dbReference>
<dbReference type="Pfam" id="PF04548">
    <property type="entry name" value="AIG1"/>
    <property type="match status" value="1"/>
</dbReference>
<dbReference type="SUPFAM" id="SSF52540">
    <property type="entry name" value="P-loop containing nucleoside triphosphate hydrolases"/>
    <property type="match status" value="1"/>
</dbReference>
<dbReference type="GO" id="GO:0005525">
    <property type="term" value="F:GTP binding"/>
    <property type="evidence" value="ECO:0007669"/>
    <property type="project" value="UniProtKB-KW"/>
</dbReference>
<keyword evidence="2" id="KW-0547">Nucleotide-binding</keyword>
<reference evidence="5" key="4">
    <citation type="submission" date="2025-09" db="UniProtKB">
        <authorList>
            <consortium name="Ensembl"/>
        </authorList>
    </citation>
    <scope>IDENTIFICATION</scope>
</reference>